<dbReference type="PANTHER" id="PTHR26391:SF18">
    <property type="entry name" value="PROTEIN KINASE RECEPTOR TIE-1, PUTATIVE-RELATED"/>
    <property type="match status" value="1"/>
</dbReference>
<proteinExistence type="predicted"/>
<keyword evidence="1" id="KW-0812">Transmembrane</keyword>
<feature type="domain" description="Fibronectin type-III" evidence="2">
    <location>
        <begin position="27"/>
        <end position="123"/>
    </location>
</feature>
<dbReference type="SUPFAM" id="SSF49265">
    <property type="entry name" value="Fibronectin type III"/>
    <property type="match status" value="1"/>
</dbReference>
<dbReference type="SMART" id="SM00060">
    <property type="entry name" value="FN3"/>
    <property type="match status" value="2"/>
</dbReference>
<keyword evidence="1" id="KW-0472">Membrane</keyword>
<dbReference type="InterPro" id="IPR036116">
    <property type="entry name" value="FN3_sf"/>
</dbReference>
<reference evidence="3" key="1">
    <citation type="submission" date="2018-11" db="EMBL/GenBank/DDBJ databases">
        <authorList>
            <person name="Alioto T."/>
            <person name="Alioto T."/>
        </authorList>
    </citation>
    <scope>NUCLEOTIDE SEQUENCE</scope>
</reference>
<dbReference type="Proteomes" id="UP000596742">
    <property type="component" value="Unassembled WGS sequence"/>
</dbReference>
<dbReference type="Gene3D" id="2.60.40.10">
    <property type="entry name" value="Immunoglobulins"/>
    <property type="match status" value="2"/>
</dbReference>
<evidence type="ECO:0000256" key="1">
    <source>
        <dbReference type="SAM" id="Phobius"/>
    </source>
</evidence>
<evidence type="ECO:0000259" key="2">
    <source>
        <dbReference type="PROSITE" id="PS50853"/>
    </source>
</evidence>
<comment type="caution">
    <text evidence="3">The sequence shown here is derived from an EMBL/GenBank/DDBJ whole genome shotgun (WGS) entry which is preliminary data.</text>
</comment>
<dbReference type="InterPro" id="IPR003961">
    <property type="entry name" value="FN3_dom"/>
</dbReference>
<dbReference type="CDD" id="cd00063">
    <property type="entry name" value="FN3"/>
    <property type="match status" value="1"/>
</dbReference>
<dbReference type="EMBL" id="UYJE01000773">
    <property type="protein sequence ID" value="VDH96333.1"/>
    <property type="molecule type" value="Genomic_DNA"/>
</dbReference>
<keyword evidence="4" id="KW-1185">Reference proteome</keyword>
<dbReference type="OrthoDB" id="10439298at2759"/>
<keyword evidence="1" id="KW-1133">Transmembrane helix</keyword>
<sequence length="328" mass="36444">MTCKPKGNNGEDCTSGVANSCLYPGQLSENLHRTQLTQKGVSETTFPVLEYENTNHNLELSTSISITFSVSSHKKSLLGFSTLTTTFSGLEAYWNYTFSVAAVTDKGNSEQSDLSATVTTDQDAPGKVTNFEIKRPANIFTTMEVSWAMPLLRERNGIIKEYKISHNISGTVTTDVVTAVESVQKLYSITPDRYYMIEIFAVNTLNQAGEKVRKIYYASSKIEEQAPVSIEGYSIETVVGAAVGCVLFSVLIMMIVVSLIMKRKKTMNSEQSSLRLTQGVSQIGNQCENDNISLYQEIGNQENTTVYDQLDTMHTLDNQYENMMLRVI</sequence>
<protein>
    <recommendedName>
        <fullName evidence="2">Fibronectin type-III domain-containing protein</fullName>
    </recommendedName>
</protein>
<evidence type="ECO:0000313" key="4">
    <source>
        <dbReference type="Proteomes" id="UP000596742"/>
    </source>
</evidence>
<dbReference type="PROSITE" id="PS50853">
    <property type="entry name" value="FN3"/>
    <property type="match status" value="1"/>
</dbReference>
<organism evidence="3 4">
    <name type="scientific">Mytilus galloprovincialis</name>
    <name type="common">Mediterranean mussel</name>
    <dbReference type="NCBI Taxonomy" id="29158"/>
    <lineage>
        <taxon>Eukaryota</taxon>
        <taxon>Metazoa</taxon>
        <taxon>Spiralia</taxon>
        <taxon>Lophotrochozoa</taxon>
        <taxon>Mollusca</taxon>
        <taxon>Bivalvia</taxon>
        <taxon>Autobranchia</taxon>
        <taxon>Pteriomorphia</taxon>
        <taxon>Mytilida</taxon>
        <taxon>Mytiloidea</taxon>
        <taxon>Mytilidae</taxon>
        <taxon>Mytilinae</taxon>
        <taxon>Mytilus</taxon>
    </lineage>
</organism>
<name>A0A8B6BW13_MYTGA</name>
<dbReference type="PANTHER" id="PTHR26391">
    <property type="entry name" value="INACTIVE TYROSINE-PROTEIN KINASE 7"/>
    <property type="match status" value="1"/>
</dbReference>
<evidence type="ECO:0000313" key="3">
    <source>
        <dbReference type="EMBL" id="VDH96333.1"/>
    </source>
</evidence>
<feature type="transmembrane region" description="Helical" evidence="1">
    <location>
        <begin position="238"/>
        <end position="261"/>
    </location>
</feature>
<dbReference type="InterPro" id="IPR013783">
    <property type="entry name" value="Ig-like_fold"/>
</dbReference>
<accession>A0A8B6BW13</accession>
<gene>
    <name evidence="3" type="ORF">MGAL_10B086412</name>
</gene>
<dbReference type="AlphaFoldDB" id="A0A8B6BW13"/>